<dbReference type="EMBL" id="FUYP01000007">
    <property type="protein sequence ID" value="SKB48843.1"/>
    <property type="molecule type" value="Genomic_DNA"/>
</dbReference>
<feature type="transmembrane region" description="Helical" evidence="2">
    <location>
        <begin position="561"/>
        <end position="581"/>
    </location>
</feature>
<dbReference type="InterPro" id="IPR019286">
    <property type="entry name" value="DUF2339_TM"/>
</dbReference>
<feature type="region of interest" description="Disordered" evidence="1">
    <location>
        <begin position="87"/>
        <end position="118"/>
    </location>
</feature>
<feature type="transmembrane region" description="Helical" evidence="2">
    <location>
        <begin position="866"/>
        <end position="886"/>
    </location>
</feature>
<dbReference type="PANTHER" id="PTHR38434:SF1">
    <property type="entry name" value="BLL2549 PROTEIN"/>
    <property type="match status" value="1"/>
</dbReference>
<evidence type="ECO:0000313" key="4">
    <source>
        <dbReference type="Proteomes" id="UP000190044"/>
    </source>
</evidence>
<feature type="transmembrane region" description="Helical" evidence="2">
    <location>
        <begin position="619"/>
        <end position="636"/>
    </location>
</feature>
<feature type="transmembrane region" description="Helical" evidence="2">
    <location>
        <begin position="833"/>
        <end position="854"/>
    </location>
</feature>
<keyword evidence="2" id="KW-0812">Transmembrane</keyword>
<keyword evidence="2" id="KW-1133">Transmembrane helix</keyword>
<dbReference type="AlphaFoldDB" id="A0A1T5BPQ3"/>
<dbReference type="Proteomes" id="UP000190044">
    <property type="component" value="Unassembled WGS sequence"/>
</dbReference>
<dbReference type="InterPro" id="IPR014600">
    <property type="entry name" value="UCP035905_mem"/>
</dbReference>
<organism evidence="3 4">
    <name type="scientific">Sphingopyxis flava</name>
    <dbReference type="NCBI Taxonomy" id="1507287"/>
    <lineage>
        <taxon>Bacteria</taxon>
        <taxon>Pseudomonadati</taxon>
        <taxon>Pseudomonadota</taxon>
        <taxon>Alphaproteobacteria</taxon>
        <taxon>Sphingomonadales</taxon>
        <taxon>Sphingomonadaceae</taxon>
        <taxon>Sphingopyxis</taxon>
    </lineage>
</organism>
<feature type="transmembrane region" description="Helical" evidence="2">
    <location>
        <begin position="277"/>
        <end position="294"/>
    </location>
</feature>
<gene>
    <name evidence="3" type="ORF">SAMN06295937_100728</name>
</gene>
<feature type="transmembrane region" description="Helical" evidence="2">
    <location>
        <begin position="134"/>
        <end position="153"/>
    </location>
</feature>
<name>A0A1T5BPQ3_9SPHN</name>
<feature type="transmembrane region" description="Helical" evidence="2">
    <location>
        <begin position="228"/>
        <end position="246"/>
    </location>
</feature>
<feature type="transmembrane region" description="Helical" evidence="2">
    <location>
        <begin position="253"/>
        <end position="271"/>
    </location>
</feature>
<feature type="transmembrane region" description="Helical" evidence="2">
    <location>
        <begin position="479"/>
        <end position="498"/>
    </location>
</feature>
<feature type="transmembrane region" description="Helical" evidence="2">
    <location>
        <begin position="510"/>
        <end position="527"/>
    </location>
</feature>
<sequence>MELLAFLALIIFFVLLMDARSRLKRAEATLQEAAKRIGALQRHTGLLPPKAEEPPPPDTSLRTEPPEPVYPRAAVAGAPMPSVAKDVREEVPKTHSQGRPPAAPRPTPKSQIGSEAAPPRRIASRFEDLFGKTLPIWAGGVTLAIAGVLIVRYAMDAGFFARVFTPGVQIAAGLLFGLVLIGGAEYARRNDARLRDVRVPQALAGAGVATLYAAIMVAANIYLLIGPLLAFAALALVTAASLGLSLRFGPPSAALGLSGGLAAPALVGALAPDVPLIAVYLALTIAALAGVARIRRWPWLALAALIGGAAWGLWMVLTQRALDALGSLSIGGFVLLLAIAIPMLSFEGPRAALLRTASAIVGALQLALLVGYGGFAPLHWGLFVLIAASAQWLAWREAGFAIVPTISAALSLLLLAAWPDAAPFWFTLIGPALLAVHALPLLARLWGGPGMLRRALELCAIAIAMPALTKWQLWGIGDAALALVALGGAALAGVGMARGWRLEARLADRSFSFLTAAAGALLALAILLLLPRWMAPLAIGLVAGAMLFFGKTAGDRRIEPVATVFLGAAMLALLAAPLAFAELPRLVEGASGGAGQAFLRWAGVGAVAALFAVRGEGAIVRRLSQFTAALLAYGAFAQIASADWLMLVPALGGGAALLTARRVPLARVDTAALGFAALSLGWAVWPIGAWSSAALLSLAGQPMPINAARLPADGLVLRLFLPALAFGVPLWWVRGALPRWSLLAALCACIIVGGVAVHSLYRLGFAALAGGDFVATGIAQRLLWEALLIGGGWLARERGMLALARPLVIAGTLHAFVYGLLLHNPLWAGQAVGGWPLINLLALLFFMAGAGAVLAPRLFPSASASLERGVQIVLMLLVAGFAWATLRQIFHGSLLVEPGVAPAENILRSLLILALAIGFLLWGIRTARHDWRIASLLLMLGAVGKVFLFDVSGLEGLLRIGSFVALGFSLIGIGWLYSRQLAGASSPQRGNP</sequence>
<reference evidence="4" key="1">
    <citation type="submission" date="2017-02" db="EMBL/GenBank/DDBJ databases">
        <authorList>
            <person name="Varghese N."/>
            <person name="Submissions S."/>
        </authorList>
    </citation>
    <scope>NUCLEOTIDE SEQUENCE [LARGE SCALE GENOMIC DNA]</scope>
    <source>
        <strain evidence="4">R11H</strain>
    </source>
</reference>
<keyword evidence="2" id="KW-0472">Membrane</keyword>
<dbReference type="RefSeq" id="WP_079638051.1">
    <property type="nucleotide sequence ID" value="NZ_FUYP01000007.1"/>
</dbReference>
<protein>
    <submittedName>
        <fullName evidence="3">Uncharacterized membrane protein</fullName>
    </submittedName>
</protein>
<feature type="transmembrane region" description="Helical" evidence="2">
    <location>
        <begin position="424"/>
        <end position="443"/>
    </location>
</feature>
<feature type="transmembrane region" description="Helical" evidence="2">
    <location>
        <begin position="715"/>
        <end position="733"/>
    </location>
</feature>
<accession>A0A1T5BPQ3</accession>
<feature type="transmembrane region" description="Helical" evidence="2">
    <location>
        <begin position="159"/>
        <end position="181"/>
    </location>
</feature>
<feature type="transmembrane region" description="Helical" evidence="2">
    <location>
        <begin position="202"/>
        <end position="222"/>
    </location>
</feature>
<dbReference type="PIRSF" id="PIRSF035905">
    <property type="entry name" value="UCP035905_mp"/>
    <property type="match status" value="1"/>
</dbReference>
<proteinExistence type="predicted"/>
<feature type="transmembrane region" description="Helical" evidence="2">
    <location>
        <begin position="593"/>
        <end position="612"/>
    </location>
</feature>
<feature type="transmembrane region" description="Helical" evidence="2">
    <location>
        <begin position="400"/>
        <end position="418"/>
    </location>
</feature>
<feature type="transmembrane region" description="Helical" evidence="2">
    <location>
        <begin position="773"/>
        <end position="795"/>
    </location>
</feature>
<evidence type="ECO:0000313" key="3">
    <source>
        <dbReference type="EMBL" id="SKB48843.1"/>
    </source>
</evidence>
<feature type="transmembrane region" description="Helical" evidence="2">
    <location>
        <begin position="299"/>
        <end position="318"/>
    </location>
</feature>
<feature type="transmembrane region" description="Helical" evidence="2">
    <location>
        <begin position="957"/>
        <end position="977"/>
    </location>
</feature>
<feature type="transmembrane region" description="Helical" evidence="2">
    <location>
        <begin position="642"/>
        <end position="660"/>
    </location>
</feature>
<keyword evidence="4" id="KW-1185">Reference proteome</keyword>
<evidence type="ECO:0000256" key="2">
    <source>
        <dbReference type="SAM" id="Phobius"/>
    </source>
</evidence>
<feature type="transmembrane region" description="Helical" evidence="2">
    <location>
        <begin position="672"/>
        <end position="695"/>
    </location>
</feature>
<feature type="transmembrane region" description="Helical" evidence="2">
    <location>
        <begin position="906"/>
        <end position="924"/>
    </location>
</feature>
<feature type="transmembrane region" description="Helical" evidence="2">
    <location>
        <begin position="740"/>
        <end position="761"/>
    </location>
</feature>
<evidence type="ECO:0000256" key="1">
    <source>
        <dbReference type="SAM" id="MobiDB-lite"/>
    </source>
</evidence>
<dbReference type="OrthoDB" id="5422830at2"/>
<feature type="region of interest" description="Disordered" evidence="1">
    <location>
        <begin position="41"/>
        <end position="73"/>
    </location>
</feature>
<feature type="transmembrane region" description="Helical" evidence="2">
    <location>
        <begin position="802"/>
        <end position="821"/>
    </location>
</feature>
<dbReference type="PANTHER" id="PTHR38434">
    <property type="entry name" value="BLL2549 PROTEIN"/>
    <property type="match status" value="1"/>
</dbReference>
<feature type="transmembrane region" description="Helical" evidence="2">
    <location>
        <begin position="6"/>
        <end position="23"/>
    </location>
</feature>
<feature type="transmembrane region" description="Helical" evidence="2">
    <location>
        <begin position="931"/>
        <end position="951"/>
    </location>
</feature>
<feature type="transmembrane region" description="Helical" evidence="2">
    <location>
        <begin position="533"/>
        <end position="549"/>
    </location>
</feature>
<feature type="transmembrane region" description="Helical" evidence="2">
    <location>
        <begin position="324"/>
        <end position="345"/>
    </location>
</feature>
<dbReference type="Pfam" id="PF10101">
    <property type="entry name" value="DUF2339"/>
    <property type="match status" value="1"/>
</dbReference>